<reference evidence="2" key="1">
    <citation type="submission" date="2016-04" db="EMBL/GenBank/DDBJ databases">
        <title>Comparative genomics of biotechnologically important yeasts.</title>
        <authorList>
            <consortium name="DOE Joint Genome Institute"/>
            <person name="Riley R."/>
            <person name="Haridas S."/>
            <person name="Wolfe K.H."/>
            <person name="Lopes M.R."/>
            <person name="Hittinger C.T."/>
            <person name="Goker M."/>
            <person name="Salamov A."/>
            <person name="Wisecaver J."/>
            <person name="Long T.M."/>
            <person name="Aerts A.L."/>
            <person name="Barry K."/>
            <person name="Choi C."/>
            <person name="Clum A."/>
            <person name="Coughlan A.Y."/>
            <person name="Deshpande S."/>
            <person name="Douglass A.P."/>
            <person name="Hanson S.J."/>
            <person name="Klenk H.-P."/>
            <person name="Labutti K."/>
            <person name="Lapidus A."/>
            <person name="Lindquist E."/>
            <person name="Lipzen A."/>
            <person name="Meier-Kolthoff J.P."/>
            <person name="Ohm R.A."/>
            <person name="Otillar R.P."/>
            <person name="Pangilinan J."/>
            <person name="Peng Y."/>
            <person name="Rokas A."/>
            <person name="Rosa C.A."/>
            <person name="Scheuner C."/>
            <person name="Sibirny A.A."/>
            <person name="Slot J.C."/>
            <person name="Stielow J.B."/>
            <person name="Sun H."/>
            <person name="Kurtzman C.P."/>
            <person name="Blackwell M."/>
            <person name="Grigoriev I.V."/>
            <person name="Jeffries T.W."/>
        </authorList>
    </citation>
    <scope>NUCLEOTIDE SEQUENCE [LARGE SCALE GENOMIC DNA]</scope>
    <source>
        <strain evidence="2">NRRL YB-2248</strain>
    </source>
</reference>
<name>A0A1E4SZT5_9ASCO</name>
<organism evidence="1 2">
    <name type="scientific">[Candida] arabinofermentans NRRL YB-2248</name>
    <dbReference type="NCBI Taxonomy" id="983967"/>
    <lineage>
        <taxon>Eukaryota</taxon>
        <taxon>Fungi</taxon>
        <taxon>Dikarya</taxon>
        <taxon>Ascomycota</taxon>
        <taxon>Saccharomycotina</taxon>
        <taxon>Pichiomycetes</taxon>
        <taxon>Pichiales</taxon>
        <taxon>Pichiaceae</taxon>
        <taxon>Ogataea</taxon>
        <taxon>Ogataea/Candida clade</taxon>
    </lineage>
</organism>
<evidence type="ECO:0000313" key="2">
    <source>
        <dbReference type="Proteomes" id="UP000094801"/>
    </source>
</evidence>
<dbReference type="EMBL" id="KV453854">
    <property type="protein sequence ID" value="ODV85009.1"/>
    <property type="molecule type" value="Genomic_DNA"/>
</dbReference>
<dbReference type="Proteomes" id="UP000094801">
    <property type="component" value="Unassembled WGS sequence"/>
</dbReference>
<keyword evidence="2" id="KW-1185">Reference proteome</keyword>
<accession>A0A1E4SZT5</accession>
<protein>
    <submittedName>
        <fullName evidence="1">Uncharacterized protein</fullName>
    </submittedName>
</protein>
<proteinExistence type="predicted"/>
<dbReference type="AlphaFoldDB" id="A0A1E4SZT5"/>
<gene>
    <name evidence="1" type="ORF">CANARDRAFT_28732</name>
</gene>
<dbReference type="SUPFAM" id="SSF52047">
    <property type="entry name" value="RNI-like"/>
    <property type="match status" value="1"/>
</dbReference>
<dbReference type="InterPro" id="IPR032675">
    <property type="entry name" value="LRR_dom_sf"/>
</dbReference>
<dbReference type="Gene3D" id="3.80.10.10">
    <property type="entry name" value="Ribonuclease Inhibitor"/>
    <property type="match status" value="1"/>
</dbReference>
<evidence type="ECO:0000313" key="1">
    <source>
        <dbReference type="EMBL" id="ODV85009.1"/>
    </source>
</evidence>
<sequence>MNDVSNYSLKNLHNLKYLRLRNCGVSDSFMFNLTPNIEILELMRCNILKSDYSVLEGMNDNGFFKLPLNLKILKYSTRTIPIELPDFINLRNLQFLKIVEIRLGTMISQKFIDDLSNITKLHGVDELLIECKRPGVELDWIGQVDLNKLSLGYGLRNLEIYGYSELFDLNILPKHLNYLKLDVSAFNYRSNLNEYFMNLQYLELNLSRCRMGKFSEIFQILISRNENLKSLIIYQDDDFVDLTGVLFGMPLNIQCFKVIIIPNMTNMKNVTVKVDGVSDTLRTFGLEYPKSSDLKIHLLHDFRSNVDYLRKFKFFDENFDKISYY</sequence>